<dbReference type="EMBL" id="CAKKNE010000004">
    <property type="protein sequence ID" value="CAH0373366.1"/>
    <property type="molecule type" value="Genomic_DNA"/>
</dbReference>
<evidence type="ECO:0000256" key="1">
    <source>
        <dbReference type="SAM" id="MobiDB-lite"/>
    </source>
</evidence>
<protein>
    <recommendedName>
        <fullName evidence="5">Heparan-sulfate 6-O-sulfotransferase</fullName>
    </recommendedName>
</protein>
<feature type="signal peptide" evidence="2">
    <location>
        <begin position="1"/>
        <end position="19"/>
    </location>
</feature>
<evidence type="ECO:0000256" key="2">
    <source>
        <dbReference type="SAM" id="SignalP"/>
    </source>
</evidence>
<evidence type="ECO:0008006" key="5">
    <source>
        <dbReference type="Google" id="ProtNLM"/>
    </source>
</evidence>
<sequence length="349" mass="38366">MRLHRCCAVAAALHAVARAQTPLQRRVDGAGAAAAVVAQQTQPHAPPRRRLARRTRKTSARGLPGAAVRALAGDVMTPEDETAVATTNKCVFHLHTPKCAGTFVWRFFRDKFCTEEETCKRGTLRPPPLCKCAGNPITTDEAVLDAIKRGAYRFVSAHSRQPFSAACALAVWFREPVSRVRSHYGYVVHRRRRNVTLSSLLASKRPPNWVSNQQWALFLPGSRVAGQQAPSSTQLAEASSELQRAAFVGLVEEMDASLCRFARAYLQTHATELCARGAGGRRENVGRRPSADARETALLERFNKFDAALYELAVAEFARRGSGVVVPEPPPAEFENVWEVRTDGLDVVE</sequence>
<feature type="chain" id="PRO_5035167912" description="Heparan-sulfate 6-O-sulfotransferase" evidence="2">
    <location>
        <begin position="20"/>
        <end position="349"/>
    </location>
</feature>
<dbReference type="Proteomes" id="UP000789595">
    <property type="component" value="Unassembled WGS sequence"/>
</dbReference>
<organism evidence="3 4">
    <name type="scientific">Pelagomonas calceolata</name>
    <dbReference type="NCBI Taxonomy" id="35677"/>
    <lineage>
        <taxon>Eukaryota</taxon>
        <taxon>Sar</taxon>
        <taxon>Stramenopiles</taxon>
        <taxon>Ochrophyta</taxon>
        <taxon>Pelagophyceae</taxon>
        <taxon>Pelagomonadales</taxon>
        <taxon>Pelagomonadaceae</taxon>
        <taxon>Pelagomonas</taxon>
    </lineage>
</organism>
<gene>
    <name evidence="3" type="ORF">PECAL_4P05560</name>
</gene>
<dbReference type="InterPro" id="IPR027417">
    <property type="entry name" value="P-loop_NTPase"/>
</dbReference>
<feature type="compositionally biased region" description="Basic residues" evidence="1">
    <location>
        <begin position="46"/>
        <end position="59"/>
    </location>
</feature>
<dbReference type="Gene3D" id="3.40.50.300">
    <property type="entry name" value="P-loop containing nucleotide triphosphate hydrolases"/>
    <property type="match status" value="1"/>
</dbReference>
<dbReference type="AlphaFoldDB" id="A0A8J2SRU1"/>
<name>A0A8J2SRU1_9STRA</name>
<dbReference type="OrthoDB" id="10503470at2759"/>
<reference evidence="3" key="1">
    <citation type="submission" date="2021-11" db="EMBL/GenBank/DDBJ databases">
        <authorList>
            <consortium name="Genoscope - CEA"/>
            <person name="William W."/>
        </authorList>
    </citation>
    <scope>NUCLEOTIDE SEQUENCE</scope>
</reference>
<evidence type="ECO:0000313" key="4">
    <source>
        <dbReference type="Proteomes" id="UP000789595"/>
    </source>
</evidence>
<feature type="region of interest" description="Disordered" evidence="1">
    <location>
        <begin position="37"/>
        <end position="63"/>
    </location>
</feature>
<evidence type="ECO:0000313" key="3">
    <source>
        <dbReference type="EMBL" id="CAH0373366.1"/>
    </source>
</evidence>
<keyword evidence="4" id="KW-1185">Reference proteome</keyword>
<proteinExistence type="predicted"/>
<comment type="caution">
    <text evidence="3">The sequence shown here is derived from an EMBL/GenBank/DDBJ whole genome shotgun (WGS) entry which is preliminary data.</text>
</comment>
<keyword evidence="2" id="KW-0732">Signal</keyword>
<accession>A0A8J2SRU1</accession>